<sequence length="106" mass="10900">MYPPPLLASDDVDDFFRRSSVPTTTATAAQPPPATVGAVFTVSSALLMSPSSSQPTSPADLPSVGMASFSKASSPPRFLLHDSNLERVGGPLKRSSSPSSSHVASV</sequence>
<proteinExistence type="predicted"/>
<feature type="region of interest" description="Disordered" evidence="1">
    <location>
        <begin position="48"/>
        <end position="106"/>
    </location>
</feature>
<dbReference type="AlphaFoldDB" id="A0A2H3AV33"/>
<evidence type="ECO:0000256" key="1">
    <source>
        <dbReference type="SAM" id="MobiDB-lite"/>
    </source>
</evidence>
<dbReference type="Proteomes" id="UP000218334">
    <property type="component" value="Unassembled WGS sequence"/>
</dbReference>
<name>A0A2H3AV33_9AGAR</name>
<accession>A0A2H3AV33</accession>
<protein>
    <submittedName>
        <fullName evidence="2">Uncharacterized protein</fullName>
    </submittedName>
</protein>
<reference evidence="3" key="1">
    <citation type="journal article" date="2017" name="Nat. Ecol. Evol.">
        <title>Genome expansion and lineage-specific genetic innovations in the forest pathogenic fungi Armillaria.</title>
        <authorList>
            <person name="Sipos G."/>
            <person name="Prasanna A.N."/>
            <person name="Walter M.C."/>
            <person name="O'Connor E."/>
            <person name="Balint B."/>
            <person name="Krizsan K."/>
            <person name="Kiss B."/>
            <person name="Hess J."/>
            <person name="Varga T."/>
            <person name="Slot J."/>
            <person name="Riley R."/>
            <person name="Boka B."/>
            <person name="Rigling D."/>
            <person name="Barry K."/>
            <person name="Lee J."/>
            <person name="Mihaltcheva S."/>
            <person name="LaButti K."/>
            <person name="Lipzen A."/>
            <person name="Waldron R."/>
            <person name="Moloney N.M."/>
            <person name="Sperisen C."/>
            <person name="Kredics L."/>
            <person name="Vagvoelgyi C."/>
            <person name="Patrignani A."/>
            <person name="Fitzpatrick D."/>
            <person name="Nagy I."/>
            <person name="Doyle S."/>
            <person name="Anderson J.B."/>
            <person name="Grigoriev I.V."/>
            <person name="Gueldener U."/>
            <person name="Muensterkoetter M."/>
            <person name="Nagy L.G."/>
        </authorList>
    </citation>
    <scope>NUCLEOTIDE SEQUENCE [LARGE SCALE GENOMIC DNA]</scope>
    <source>
        <strain evidence="3">28-4</strain>
    </source>
</reference>
<dbReference type="EMBL" id="KZ293525">
    <property type="protein sequence ID" value="PBK58752.1"/>
    <property type="molecule type" value="Genomic_DNA"/>
</dbReference>
<gene>
    <name evidence="2" type="ORF">ARMSODRAFT_101430</name>
</gene>
<organism evidence="2 3">
    <name type="scientific">Armillaria solidipes</name>
    <dbReference type="NCBI Taxonomy" id="1076256"/>
    <lineage>
        <taxon>Eukaryota</taxon>
        <taxon>Fungi</taxon>
        <taxon>Dikarya</taxon>
        <taxon>Basidiomycota</taxon>
        <taxon>Agaricomycotina</taxon>
        <taxon>Agaricomycetes</taxon>
        <taxon>Agaricomycetidae</taxon>
        <taxon>Agaricales</taxon>
        <taxon>Marasmiineae</taxon>
        <taxon>Physalacriaceae</taxon>
        <taxon>Armillaria</taxon>
    </lineage>
</organism>
<feature type="compositionally biased region" description="Low complexity" evidence="1">
    <location>
        <begin position="95"/>
        <end position="106"/>
    </location>
</feature>
<evidence type="ECO:0000313" key="3">
    <source>
        <dbReference type="Proteomes" id="UP000218334"/>
    </source>
</evidence>
<keyword evidence="3" id="KW-1185">Reference proteome</keyword>
<evidence type="ECO:0000313" key="2">
    <source>
        <dbReference type="EMBL" id="PBK58752.1"/>
    </source>
</evidence>